<gene>
    <name evidence="7 8" type="primary">ybeY</name>
    <name evidence="8" type="ORF">ENW00_06590</name>
</gene>
<dbReference type="PANTHER" id="PTHR46986">
    <property type="entry name" value="ENDORIBONUCLEASE YBEY, CHLOROPLASTIC"/>
    <property type="match status" value="1"/>
</dbReference>
<comment type="cofactor">
    <cofactor evidence="7">
        <name>Zn(2+)</name>
        <dbReference type="ChEBI" id="CHEBI:29105"/>
    </cofactor>
    <text evidence="7">Binds 1 zinc ion.</text>
</comment>
<comment type="subcellular location">
    <subcellularLocation>
        <location evidence="7">Cytoplasm</location>
    </subcellularLocation>
</comment>
<dbReference type="NCBIfam" id="TIGR00043">
    <property type="entry name" value="rRNA maturation RNase YbeY"/>
    <property type="match status" value="1"/>
</dbReference>
<dbReference type="GO" id="GO:0008270">
    <property type="term" value="F:zinc ion binding"/>
    <property type="evidence" value="ECO:0007669"/>
    <property type="project" value="UniProtKB-UniRule"/>
</dbReference>
<dbReference type="GO" id="GO:0004222">
    <property type="term" value="F:metalloendopeptidase activity"/>
    <property type="evidence" value="ECO:0007669"/>
    <property type="project" value="InterPro"/>
</dbReference>
<dbReference type="GO" id="GO:0004521">
    <property type="term" value="F:RNA endonuclease activity"/>
    <property type="evidence" value="ECO:0007669"/>
    <property type="project" value="UniProtKB-UniRule"/>
</dbReference>
<evidence type="ECO:0000256" key="6">
    <source>
        <dbReference type="ARBA" id="ARBA00022833"/>
    </source>
</evidence>
<evidence type="ECO:0000256" key="2">
    <source>
        <dbReference type="ARBA" id="ARBA00022722"/>
    </source>
</evidence>
<keyword evidence="6 7" id="KW-0862">Zinc</keyword>
<keyword evidence="7" id="KW-0698">rRNA processing</keyword>
<name>A0A7C3RMH6_DICTH</name>
<dbReference type="SUPFAM" id="SSF55486">
    <property type="entry name" value="Metalloproteases ('zincins'), catalytic domain"/>
    <property type="match status" value="1"/>
</dbReference>
<comment type="caution">
    <text evidence="8">The sequence shown here is derived from an EMBL/GenBank/DDBJ whole genome shotgun (WGS) entry which is preliminary data.</text>
</comment>
<protein>
    <recommendedName>
        <fullName evidence="7">Endoribonuclease YbeY</fullName>
        <ecNumber evidence="7">3.1.-.-</ecNumber>
    </recommendedName>
</protein>
<sequence>MSVNVFDLKNKINKKELDKVKDFIKEVFKKKGFLPNKYDLSIVIVDDDKIKELNSKYRGKDIPTDVLSFSLGKDPKGRLIGEIYISYDTATKQAIENNKDLLDEIAFLSLHGTLHILGYDHEEEKDFEEMERETLKLISLWKK</sequence>
<dbReference type="EC" id="3.1.-.-" evidence="7"/>
<keyword evidence="7" id="KW-0690">Ribosome biogenesis</keyword>
<dbReference type="InterPro" id="IPR023091">
    <property type="entry name" value="MetalPrtase_cat_dom_sf_prd"/>
</dbReference>
<keyword evidence="3 7" id="KW-0479">Metal-binding</keyword>
<keyword evidence="2 7" id="KW-0540">Nuclease</keyword>
<evidence type="ECO:0000256" key="1">
    <source>
        <dbReference type="ARBA" id="ARBA00010875"/>
    </source>
</evidence>
<dbReference type="InterPro" id="IPR020549">
    <property type="entry name" value="YbeY_CS"/>
</dbReference>
<evidence type="ECO:0000313" key="8">
    <source>
        <dbReference type="EMBL" id="HFX13804.1"/>
    </source>
</evidence>
<comment type="function">
    <text evidence="7">Single strand-specific metallo-endoribonuclease involved in late-stage 70S ribosome quality control and in maturation of the 3' terminus of the 16S rRNA.</text>
</comment>
<proteinExistence type="inferred from homology"/>
<feature type="binding site" evidence="7">
    <location>
        <position position="111"/>
    </location>
    <ligand>
        <name>Zn(2+)</name>
        <dbReference type="ChEBI" id="CHEBI:29105"/>
        <note>catalytic</note>
    </ligand>
</feature>
<feature type="binding site" evidence="7">
    <location>
        <position position="121"/>
    </location>
    <ligand>
        <name>Zn(2+)</name>
        <dbReference type="ChEBI" id="CHEBI:29105"/>
        <note>catalytic</note>
    </ligand>
</feature>
<accession>A0A7C3RMH6</accession>
<evidence type="ECO:0000256" key="5">
    <source>
        <dbReference type="ARBA" id="ARBA00022801"/>
    </source>
</evidence>
<evidence type="ECO:0000256" key="7">
    <source>
        <dbReference type="HAMAP-Rule" id="MF_00009"/>
    </source>
</evidence>
<dbReference type="PROSITE" id="PS01306">
    <property type="entry name" value="UPF0054"/>
    <property type="match status" value="1"/>
</dbReference>
<dbReference type="EMBL" id="DTIN01000025">
    <property type="protein sequence ID" value="HFX13804.1"/>
    <property type="molecule type" value="Genomic_DNA"/>
</dbReference>
<dbReference type="Pfam" id="PF02130">
    <property type="entry name" value="YbeY"/>
    <property type="match status" value="1"/>
</dbReference>
<dbReference type="GO" id="GO:0005737">
    <property type="term" value="C:cytoplasm"/>
    <property type="evidence" value="ECO:0007669"/>
    <property type="project" value="UniProtKB-SubCell"/>
</dbReference>
<dbReference type="PANTHER" id="PTHR46986:SF1">
    <property type="entry name" value="ENDORIBONUCLEASE YBEY, CHLOROPLASTIC"/>
    <property type="match status" value="1"/>
</dbReference>
<keyword evidence="5 7" id="KW-0378">Hydrolase</keyword>
<evidence type="ECO:0000256" key="4">
    <source>
        <dbReference type="ARBA" id="ARBA00022759"/>
    </source>
</evidence>
<reference evidence="8" key="1">
    <citation type="journal article" date="2020" name="mSystems">
        <title>Genome- and Community-Level Interaction Insights into Carbon Utilization and Element Cycling Functions of Hydrothermarchaeota in Hydrothermal Sediment.</title>
        <authorList>
            <person name="Zhou Z."/>
            <person name="Liu Y."/>
            <person name="Xu W."/>
            <person name="Pan J."/>
            <person name="Luo Z.H."/>
            <person name="Li M."/>
        </authorList>
    </citation>
    <scope>NUCLEOTIDE SEQUENCE [LARGE SCALE GENOMIC DNA]</scope>
    <source>
        <strain evidence="8">SpSt-81</strain>
    </source>
</reference>
<organism evidence="8">
    <name type="scientific">Dictyoglomus thermophilum</name>
    <dbReference type="NCBI Taxonomy" id="14"/>
    <lineage>
        <taxon>Bacteria</taxon>
        <taxon>Pseudomonadati</taxon>
        <taxon>Dictyoglomota</taxon>
        <taxon>Dictyoglomia</taxon>
        <taxon>Dictyoglomales</taxon>
        <taxon>Dictyoglomaceae</taxon>
        <taxon>Dictyoglomus</taxon>
    </lineage>
</organism>
<keyword evidence="7" id="KW-0963">Cytoplasm</keyword>
<dbReference type="AlphaFoldDB" id="A0A7C3RMH6"/>
<dbReference type="Gene3D" id="3.40.390.30">
    <property type="entry name" value="Metalloproteases ('zincins'), catalytic domain"/>
    <property type="match status" value="1"/>
</dbReference>
<dbReference type="GO" id="GO:0006364">
    <property type="term" value="P:rRNA processing"/>
    <property type="evidence" value="ECO:0007669"/>
    <property type="project" value="UniProtKB-UniRule"/>
</dbReference>
<evidence type="ECO:0000256" key="3">
    <source>
        <dbReference type="ARBA" id="ARBA00022723"/>
    </source>
</evidence>
<keyword evidence="4 7" id="KW-0255">Endonuclease</keyword>
<comment type="similarity">
    <text evidence="1 7">Belongs to the endoribonuclease YbeY family.</text>
</comment>
<feature type="binding site" evidence="7">
    <location>
        <position position="115"/>
    </location>
    <ligand>
        <name>Zn(2+)</name>
        <dbReference type="ChEBI" id="CHEBI:29105"/>
        <note>catalytic</note>
    </ligand>
</feature>
<dbReference type="InterPro" id="IPR002036">
    <property type="entry name" value="YbeY"/>
</dbReference>
<dbReference type="HAMAP" id="MF_00009">
    <property type="entry name" value="Endoribonucl_YbeY"/>
    <property type="match status" value="1"/>
</dbReference>